<feature type="domain" description="AB hydrolase-1" evidence="1">
    <location>
        <begin position="26"/>
        <end position="254"/>
    </location>
</feature>
<dbReference type="InterPro" id="IPR050471">
    <property type="entry name" value="AB_hydrolase"/>
</dbReference>
<dbReference type="InterPro" id="IPR029058">
    <property type="entry name" value="AB_hydrolase_fold"/>
</dbReference>
<organism evidence="2 3">
    <name type="scientific">Paraflavisolibacter caeni</name>
    <dbReference type="NCBI Taxonomy" id="2982496"/>
    <lineage>
        <taxon>Bacteria</taxon>
        <taxon>Pseudomonadati</taxon>
        <taxon>Bacteroidota</taxon>
        <taxon>Chitinophagia</taxon>
        <taxon>Chitinophagales</taxon>
        <taxon>Chitinophagaceae</taxon>
        <taxon>Paraflavisolibacter</taxon>
    </lineage>
</organism>
<dbReference type="PANTHER" id="PTHR43433:SF5">
    <property type="entry name" value="AB HYDROLASE-1 DOMAIN-CONTAINING PROTEIN"/>
    <property type="match status" value="1"/>
</dbReference>
<dbReference type="Pfam" id="PF00561">
    <property type="entry name" value="Abhydrolase_1"/>
    <property type="match status" value="1"/>
</dbReference>
<dbReference type="AlphaFoldDB" id="A0A9X2XY73"/>
<dbReference type="Gene3D" id="3.40.50.1820">
    <property type="entry name" value="alpha/beta hydrolase"/>
    <property type="match status" value="1"/>
</dbReference>
<dbReference type="Proteomes" id="UP001155483">
    <property type="component" value="Unassembled WGS sequence"/>
</dbReference>
<name>A0A9X2XY73_9BACT</name>
<gene>
    <name evidence="2" type="ORF">OCK74_19770</name>
</gene>
<proteinExistence type="predicted"/>
<keyword evidence="3" id="KW-1185">Reference proteome</keyword>
<dbReference type="PANTHER" id="PTHR43433">
    <property type="entry name" value="HYDROLASE, ALPHA/BETA FOLD FAMILY PROTEIN"/>
    <property type="match status" value="1"/>
</dbReference>
<reference evidence="2" key="2">
    <citation type="submission" date="2023-04" db="EMBL/GenBank/DDBJ databases">
        <title>Paracnuella aquatica gen. nov., sp. nov., a member of the family Chitinophagaceae isolated from a hot spring.</title>
        <authorList>
            <person name="Wang C."/>
        </authorList>
    </citation>
    <scope>NUCLEOTIDE SEQUENCE</scope>
    <source>
        <strain evidence="2">LB-8</strain>
    </source>
</reference>
<dbReference type="EMBL" id="JAOTIF010000020">
    <property type="protein sequence ID" value="MCU7551370.1"/>
    <property type="molecule type" value="Genomic_DNA"/>
</dbReference>
<dbReference type="GO" id="GO:0016787">
    <property type="term" value="F:hydrolase activity"/>
    <property type="evidence" value="ECO:0007669"/>
    <property type="project" value="UniProtKB-KW"/>
</dbReference>
<dbReference type="SUPFAM" id="SSF53474">
    <property type="entry name" value="alpha/beta-Hydrolases"/>
    <property type="match status" value="1"/>
</dbReference>
<evidence type="ECO:0000313" key="3">
    <source>
        <dbReference type="Proteomes" id="UP001155483"/>
    </source>
</evidence>
<comment type="caution">
    <text evidence="2">The sequence shown here is derived from an EMBL/GenBank/DDBJ whole genome shotgun (WGS) entry which is preliminary data.</text>
</comment>
<accession>A0A9X2XY73</accession>
<dbReference type="RefSeq" id="WP_279298809.1">
    <property type="nucleotide sequence ID" value="NZ_JAOTIF010000020.1"/>
</dbReference>
<keyword evidence="2" id="KW-0378">Hydrolase</keyword>
<evidence type="ECO:0000259" key="1">
    <source>
        <dbReference type="Pfam" id="PF00561"/>
    </source>
</evidence>
<reference evidence="2" key="1">
    <citation type="submission" date="2022-09" db="EMBL/GenBank/DDBJ databases">
        <authorList>
            <person name="Yuan C."/>
            <person name="Ke Z."/>
        </authorList>
    </citation>
    <scope>NUCLEOTIDE SEQUENCE</scope>
    <source>
        <strain evidence="2">LB-8</strain>
    </source>
</reference>
<protein>
    <submittedName>
        <fullName evidence="2">Alpha/beta hydrolase</fullName>
    </submittedName>
</protein>
<evidence type="ECO:0000313" key="2">
    <source>
        <dbReference type="EMBL" id="MCU7551370.1"/>
    </source>
</evidence>
<sequence length="277" mass="30184">MILPKMQLTEINGVELEILDTGSGEPVMFVHGGMGDECFAVLAEPALANSYRLIYHHRRGWGKSELPAAPVSISQQAADCKAVLKHLGIERAHVVGQSSGSVIVLQFALDSPDYVYSLALLEPPLPSVLPQFPEFGAELVKAASLYESGNKAGTIDAFGQAVAGAHYRAAFDQTLPSGYFERWVADADTQFQFDMPALQAWTFTPEDATHITQPVINMSGADSIPYFREVYATIQKWLPHAENFIVPNATHAMLQTNPKAVAERLASFFSKHPLQAG</sequence>
<dbReference type="InterPro" id="IPR000073">
    <property type="entry name" value="AB_hydrolase_1"/>
</dbReference>